<dbReference type="InterPro" id="IPR036641">
    <property type="entry name" value="HPT_dom_sf"/>
</dbReference>
<name>A0ABR9V7J6_9CYAN</name>
<dbReference type="PANTHER" id="PTHR43395">
    <property type="entry name" value="SENSOR HISTIDINE KINASE CHEA"/>
    <property type="match status" value="1"/>
</dbReference>
<feature type="region of interest" description="Disordered" evidence="9">
    <location>
        <begin position="531"/>
        <end position="563"/>
    </location>
</feature>
<dbReference type="PRINTS" id="PR00344">
    <property type="entry name" value="BCTRLSENSOR"/>
</dbReference>
<dbReference type="Gene3D" id="3.40.50.2300">
    <property type="match status" value="1"/>
</dbReference>
<dbReference type="SMART" id="SM00073">
    <property type="entry name" value="HPT"/>
    <property type="match status" value="1"/>
</dbReference>
<dbReference type="Proteomes" id="UP000606776">
    <property type="component" value="Unassembled WGS sequence"/>
</dbReference>
<dbReference type="InterPro" id="IPR004358">
    <property type="entry name" value="Sig_transdc_His_kin-like_C"/>
</dbReference>
<feature type="domain" description="CheW-like" evidence="12">
    <location>
        <begin position="895"/>
        <end position="1047"/>
    </location>
</feature>
<evidence type="ECO:0000259" key="13">
    <source>
        <dbReference type="PROSITE" id="PS50894"/>
    </source>
</evidence>
<dbReference type="InterPro" id="IPR011006">
    <property type="entry name" value="CheY-like_superfamily"/>
</dbReference>
<feature type="compositionally biased region" description="Basic and acidic residues" evidence="9">
    <location>
        <begin position="541"/>
        <end position="552"/>
    </location>
</feature>
<feature type="modified residue" description="4-aspartylphosphate" evidence="8">
    <location>
        <position position="1168"/>
    </location>
</feature>
<dbReference type="PROSITE" id="PS50109">
    <property type="entry name" value="HIS_KIN"/>
    <property type="match status" value="1"/>
</dbReference>
<dbReference type="SUPFAM" id="SSF52172">
    <property type="entry name" value="CheY-like"/>
    <property type="match status" value="1"/>
</dbReference>
<evidence type="ECO:0000256" key="5">
    <source>
        <dbReference type="ARBA" id="ARBA00022777"/>
    </source>
</evidence>
<evidence type="ECO:0000259" key="11">
    <source>
        <dbReference type="PROSITE" id="PS50110"/>
    </source>
</evidence>
<dbReference type="InterPro" id="IPR036890">
    <property type="entry name" value="HATPase_C_sf"/>
</dbReference>
<evidence type="ECO:0000313" key="14">
    <source>
        <dbReference type="EMBL" id="MBE9234474.1"/>
    </source>
</evidence>
<dbReference type="SUPFAM" id="SSF50341">
    <property type="entry name" value="CheW-like"/>
    <property type="match status" value="1"/>
</dbReference>
<organism evidence="14 15">
    <name type="scientific">Sphaerospermopsis aphanizomenoides LEGE 00250</name>
    <dbReference type="NCBI Taxonomy" id="2777972"/>
    <lineage>
        <taxon>Bacteria</taxon>
        <taxon>Bacillati</taxon>
        <taxon>Cyanobacteriota</taxon>
        <taxon>Cyanophyceae</taxon>
        <taxon>Nostocales</taxon>
        <taxon>Aphanizomenonaceae</taxon>
        <taxon>Sphaerospermopsis</taxon>
        <taxon>Sphaerospermopsis aphanizomenoides</taxon>
    </lineage>
</organism>
<feature type="domain" description="HPt" evidence="13">
    <location>
        <begin position="4"/>
        <end position="107"/>
    </location>
</feature>
<feature type="compositionally biased region" description="Basic and acidic residues" evidence="9">
    <location>
        <begin position="264"/>
        <end position="274"/>
    </location>
</feature>
<dbReference type="RefSeq" id="WP_193941041.1">
    <property type="nucleotide sequence ID" value="NZ_JADEWB010000001.1"/>
</dbReference>
<dbReference type="GO" id="GO:0016301">
    <property type="term" value="F:kinase activity"/>
    <property type="evidence" value="ECO:0007669"/>
    <property type="project" value="UniProtKB-KW"/>
</dbReference>
<dbReference type="Gene3D" id="3.30.565.10">
    <property type="entry name" value="Histidine kinase-like ATPase, C-terminal domain"/>
    <property type="match status" value="1"/>
</dbReference>
<evidence type="ECO:0000256" key="6">
    <source>
        <dbReference type="ARBA" id="ARBA00023012"/>
    </source>
</evidence>
<dbReference type="InterPro" id="IPR051315">
    <property type="entry name" value="Bact_Chemotaxis_CheA"/>
</dbReference>
<gene>
    <name evidence="14" type="ORF">IQ227_00100</name>
</gene>
<dbReference type="CDD" id="cd00088">
    <property type="entry name" value="HPT"/>
    <property type="match status" value="1"/>
</dbReference>
<dbReference type="EMBL" id="JADEWB010000001">
    <property type="protein sequence ID" value="MBE9234474.1"/>
    <property type="molecule type" value="Genomic_DNA"/>
</dbReference>
<dbReference type="InterPro" id="IPR001789">
    <property type="entry name" value="Sig_transdc_resp-reg_receiver"/>
</dbReference>
<evidence type="ECO:0000256" key="3">
    <source>
        <dbReference type="ARBA" id="ARBA00022553"/>
    </source>
</evidence>
<evidence type="ECO:0000256" key="2">
    <source>
        <dbReference type="ARBA" id="ARBA00012438"/>
    </source>
</evidence>
<keyword evidence="15" id="KW-1185">Reference proteome</keyword>
<dbReference type="Gene3D" id="2.30.30.40">
    <property type="entry name" value="SH3 Domains"/>
    <property type="match status" value="1"/>
</dbReference>
<evidence type="ECO:0000256" key="4">
    <source>
        <dbReference type="ARBA" id="ARBA00022679"/>
    </source>
</evidence>
<feature type="region of interest" description="Disordered" evidence="9">
    <location>
        <begin position="264"/>
        <end position="290"/>
    </location>
</feature>
<evidence type="ECO:0000256" key="9">
    <source>
        <dbReference type="SAM" id="MobiDB-lite"/>
    </source>
</evidence>
<dbReference type="Pfam" id="PF01627">
    <property type="entry name" value="Hpt"/>
    <property type="match status" value="1"/>
</dbReference>
<proteinExistence type="predicted"/>
<evidence type="ECO:0000313" key="15">
    <source>
        <dbReference type="Proteomes" id="UP000606776"/>
    </source>
</evidence>
<evidence type="ECO:0000259" key="10">
    <source>
        <dbReference type="PROSITE" id="PS50109"/>
    </source>
</evidence>
<dbReference type="InterPro" id="IPR008207">
    <property type="entry name" value="Sig_transdc_His_kin_Hpt_dom"/>
</dbReference>
<keyword evidence="4" id="KW-0808">Transferase</keyword>
<keyword evidence="3 8" id="KW-0597">Phosphoprotein</keyword>
<evidence type="ECO:0000256" key="1">
    <source>
        <dbReference type="ARBA" id="ARBA00000085"/>
    </source>
</evidence>
<feature type="modified residue" description="Phosphohistidine" evidence="7">
    <location>
        <position position="50"/>
    </location>
</feature>
<dbReference type="SUPFAM" id="SSF47226">
    <property type="entry name" value="Histidine-containing phosphotransfer domain, HPT domain"/>
    <property type="match status" value="1"/>
</dbReference>
<reference evidence="14 15" key="1">
    <citation type="submission" date="2020-10" db="EMBL/GenBank/DDBJ databases">
        <authorList>
            <person name="Castelo-Branco R."/>
            <person name="Eusebio N."/>
            <person name="Adriana R."/>
            <person name="Vieira A."/>
            <person name="Brugerolle De Fraissinette N."/>
            <person name="Rezende De Castro R."/>
            <person name="Schneider M.P."/>
            <person name="Vasconcelos V."/>
            <person name="Leao P.N."/>
        </authorList>
    </citation>
    <scope>NUCLEOTIDE SEQUENCE [LARGE SCALE GENOMIC DNA]</scope>
    <source>
        <strain evidence="14 15">LEGE 00250</strain>
    </source>
</reference>
<dbReference type="Gene3D" id="1.20.120.160">
    <property type="entry name" value="HPT domain"/>
    <property type="match status" value="1"/>
</dbReference>
<dbReference type="InterPro" id="IPR002545">
    <property type="entry name" value="CheW-lke_dom"/>
</dbReference>
<accession>A0ABR9V7J6</accession>
<dbReference type="SMART" id="SM01231">
    <property type="entry name" value="H-kinase_dim"/>
    <property type="match status" value="1"/>
</dbReference>
<dbReference type="PROSITE" id="PS50110">
    <property type="entry name" value="RESPONSE_REGULATORY"/>
    <property type="match status" value="1"/>
</dbReference>
<feature type="domain" description="Response regulatory" evidence="11">
    <location>
        <begin position="1118"/>
        <end position="1235"/>
    </location>
</feature>
<dbReference type="SMART" id="SM00448">
    <property type="entry name" value="REC"/>
    <property type="match status" value="1"/>
</dbReference>
<dbReference type="PROSITE" id="PS50894">
    <property type="entry name" value="HPT"/>
    <property type="match status" value="1"/>
</dbReference>
<dbReference type="Pfam" id="PF02518">
    <property type="entry name" value="HATPase_c"/>
    <property type="match status" value="1"/>
</dbReference>
<feature type="compositionally biased region" description="Acidic residues" evidence="9">
    <location>
        <begin position="531"/>
        <end position="540"/>
    </location>
</feature>
<dbReference type="InterPro" id="IPR004105">
    <property type="entry name" value="CheA-like_dim"/>
</dbReference>
<evidence type="ECO:0000256" key="7">
    <source>
        <dbReference type="PROSITE-ProRule" id="PRU00110"/>
    </source>
</evidence>
<dbReference type="PANTHER" id="PTHR43395:SF1">
    <property type="entry name" value="CHEMOTAXIS PROTEIN CHEA"/>
    <property type="match status" value="1"/>
</dbReference>
<evidence type="ECO:0000259" key="12">
    <source>
        <dbReference type="PROSITE" id="PS50851"/>
    </source>
</evidence>
<keyword evidence="6" id="KW-0902">Two-component regulatory system</keyword>
<feature type="domain" description="Histidine kinase" evidence="10">
    <location>
        <begin position="694"/>
        <end position="893"/>
    </location>
</feature>
<feature type="compositionally biased region" description="Polar residues" evidence="9">
    <location>
        <begin position="554"/>
        <end position="563"/>
    </location>
</feature>
<dbReference type="InterPro" id="IPR036061">
    <property type="entry name" value="CheW-like_dom_sf"/>
</dbReference>
<dbReference type="SUPFAM" id="SSF55874">
    <property type="entry name" value="ATPase domain of HSP90 chaperone/DNA topoisomerase II/histidine kinase"/>
    <property type="match status" value="1"/>
</dbReference>
<comment type="catalytic activity">
    <reaction evidence="1">
        <text>ATP + protein L-histidine = ADP + protein N-phospho-L-histidine.</text>
        <dbReference type="EC" id="2.7.13.3"/>
    </reaction>
</comment>
<dbReference type="InterPro" id="IPR005467">
    <property type="entry name" value="His_kinase_dom"/>
</dbReference>
<protein>
    <recommendedName>
        <fullName evidence="2">histidine kinase</fullName>
        <ecNumber evidence="2">2.7.13.3</ecNumber>
    </recommendedName>
</protein>
<evidence type="ECO:0000256" key="8">
    <source>
        <dbReference type="PROSITE-ProRule" id="PRU00169"/>
    </source>
</evidence>
<dbReference type="InterPro" id="IPR003594">
    <property type="entry name" value="HATPase_dom"/>
</dbReference>
<dbReference type="PROSITE" id="PS50851">
    <property type="entry name" value="CHEW"/>
    <property type="match status" value="1"/>
</dbReference>
<dbReference type="Pfam" id="PF01584">
    <property type="entry name" value="CheW"/>
    <property type="match status" value="1"/>
</dbReference>
<comment type="caution">
    <text evidence="14">The sequence shown here is derived from an EMBL/GenBank/DDBJ whole genome shotgun (WGS) entry which is preliminary data.</text>
</comment>
<dbReference type="SMART" id="SM00260">
    <property type="entry name" value="CheW"/>
    <property type="match status" value="1"/>
</dbReference>
<dbReference type="EC" id="2.7.13.3" evidence="2"/>
<dbReference type="SMART" id="SM00387">
    <property type="entry name" value="HATPase_c"/>
    <property type="match status" value="1"/>
</dbReference>
<keyword evidence="5 14" id="KW-0418">Kinase</keyword>
<dbReference type="Pfam" id="PF00072">
    <property type="entry name" value="Response_reg"/>
    <property type="match status" value="1"/>
</dbReference>
<sequence length="1251" mass="140071">MITDTEIREQGYAYFLAEAPELLQAIEQDLFSFLEDHSTKKVHNLMRATHTIKGGAATVGLDTIKMIAHSLEDIFKALYNPDVVIDTELQTLLLEAYECLQLAVTAELTSNNIDSEGIIQRASSAFAQLQTKLGDAFGAEDHIPTSEELGFDIVQSIFEVGVTQRLESIAEAINHSLNNQELAEFINSQLEVFIGLAESLNLPGLKELSQTIIAALVAHPQEVHEVAEIALADLQAAQKAVLAGDRTSGGSPCAALKALTLAEKEGEPEVEKKQSPVTPTNSSLATVPKNESGISHNNNSFADIFFHITREFYQFLITSGDRENKPLKPANAKFYLKVIRYIFGWFNHQRQIPESELSLDLLIYQKYQDDSREYVKNWINQFLDSIREEQDQENLCLYRRGVILIIILTVAEFEYSVKQDNHAMSIINSLKKQIRQLGKEYKKYPAVTEEEKKWLDRPKLQELLVIKEISAPVVNNTDYNLVEEIWGGEPIQETSEESLVNHTAEEVKNDNYLESVTSSVVSNQVFTNDSDSDYEVITDDTETKNRELEDKSPASPNKNSRQSSFVRVDVEGLERLNYLTGELLIYHKRRTLYDEQIIELIEQLSRKISQHQATLQQLRDLPLQGNNFSIATSQKVSAVQFDALEMDVYTEFNLTLHQALEETLQLQETADSLELLTRQSAQISEKKYNLTLSIIENLADARMLPLGIILNRFPQMVSNLANVYAKSVKLKLTGTEVLIDKAIAEKLYDPLLQLVRNAFDHGIESPEKRRERGKNEQGVIEICAYHKGNQTIIEVRDDGQGLNLESIRKRAIDLNLIPDDDNPQYYHHQTESELIDLMFSPGFSTAAKVSEISGRGMGLDIVRTQLQSLNGAISVQSSPNQGTTFILKIPFSMTTDKLMLVQSGGIVYALLLDSIEKIIIPSEQQIQEFEGKQILYWQAGEEEIVVNLVKLESLVYYNGSLVGSNYLNNIPRTADTEIMKNPVLLLRRNQGFLGLEVDQIIGEQELVIRPLGSVITPPKYIYGCSSLANGNLILVIDGTMLIDAQQMQATLDVRTLPTTSEFQKQALLMLNDYHDQKSISSSTLANDSTPLLGASAPLKTIESSANSSLAITAKLPKVVLIIDDAISVRQTLALTLQKYGYQVVSAQNGVEALEQLERHSEIEVIISDLEMPRMNGFELLSHIRQHPEWSQKPVMILTSRSSEKHRQLAQELGATAYFTKPYLEHELLSTVESLANSDGGSLNQGLISAGK</sequence>
<feature type="compositionally biased region" description="Polar residues" evidence="9">
    <location>
        <begin position="275"/>
        <end position="285"/>
    </location>
</feature>